<evidence type="ECO:0000313" key="4">
    <source>
        <dbReference type="Proteomes" id="UP000636811"/>
    </source>
</evidence>
<dbReference type="InterPro" id="IPR000587">
    <property type="entry name" value="Creatinase_N"/>
</dbReference>
<dbReference type="CDD" id="cd01092">
    <property type="entry name" value="APP-like"/>
    <property type="match status" value="1"/>
</dbReference>
<name>A0ABS0EBL1_9GAMM</name>
<dbReference type="Pfam" id="PF00557">
    <property type="entry name" value="Peptidase_M24"/>
    <property type="match status" value="1"/>
</dbReference>
<gene>
    <name evidence="3" type="ORF">IV433_23505</name>
</gene>
<dbReference type="EMBL" id="JADOBI010000015">
    <property type="protein sequence ID" value="MBF7982377.1"/>
    <property type="molecule type" value="Genomic_DNA"/>
</dbReference>
<comment type="caution">
    <text evidence="3">The sequence shown here is derived from an EMBL/GenBank/DDBJ whole genome shotgun (WGS) entry which is preliminary data.</text>
</comment>
<organism evidence="3 4">
    <name type="scientific">Rahnella laticis</name>
    <dbReference type="NCBI Taxonomy" id="2787622"/>
    <lineage>
        <taxon>Bacteria</taxon>
        <taxon>Pseudomonadati</taxon>
        <taxon>Pseudomonadota</taxon>
        <taxon>Gammaproteobacteria</taxon>
        <taxon>Enterobacterales</taxon>
        <taxon>Yersiniaceae</taxon>
        <taxon>Rahnella</taxon>
    </lineage>
</organism>
<dbReference type="InterPro" id="IPR036005">
    <property type="entry name" value="Creatinase/aminopeptidase-like"/>
</dbReference>
<keyword evidence="4" id="KW-1185">Reference proteome</keyword>
<dbReference type="InterPro" id="IPR050659">
    <property type="entry name" value="Peptidase_M24B"/>
</dbReference>
<protein>
    <submittedName>
        <fullName evidence="3">Aminopeptidase P family protein</fullName>
    </submittedName>
</protein>
<keyword evidence="3" id="KW-0031">Aminopeptidase</keyword>
<sequence length="361" mass="39408">MSRQQRLNVLRQHMAEHRMSAVLLTDRFSKYSLADLYSASGYVLVTADHLLILVDGRYSAECRQNNPNTEVVTLTAKLPLAEVLAQHISGDETLFADASALSHLAWKTLENQCNAPLQHWDASVLRVHKYADEIAKIREAAAIADRALQAIKPLIRPGISEKALADHIEMAVRQAGGSKTSFDTVVVSGLRGALPHGRPTDKKLAAGELVTIDFGAVFQHYCSDMTRTFALGSVSSELKTLYDTVLLAQQSARDAVRPGIRCQELDAVARDIISAAGFGEYFSHNLGHGLGLDVHEAPALSPQNTQPLEPGMVITIEPGIYVPGLGGVRIEDDVLVTESGSEVLTKSPRDWEEMSELIKYF</sequence>
<feature type="domain" description="Peptidase M24" evidence="1">
    <location>
        <begin position="136"/>
        <end position="338"/>
    </location>
</feature>
<dbReference type="Gene3D" id="3.40.350.10">
    <property type="entry name" value="Creatinase/prolidase N-terminal domain"/>
    <property type="match status" value="1"/>
</dbReference>
<dbReference type="Gene3D" id="3.90.230.10">
    <property type="entry name" value="Creatinase/methionine aminopeptidase superfamily"/>
    <property type="match status" value="1"/>
</dbReference>
<dbReference type="InterPro" id="IPR029149">
    <property type="entry name" value="Creatin/AminoP/Spt16_N"/>
</dbReference>
<dbReference type="InterPro" id="IPR000994">
    <property type="entry name" value="Pept_M24"/>
</dbReference>
<evidence type="ECO:0000259" key="2">
    <source>
        <dbReference type="Pfam" id="PF01321"/>
    </source>
</evidence>
<dbReference type="SUPFAM" id="SSF53092">
    <property type="entry name" value="Creatinase/prolidase N-terminal domain"/>
    <property type="match status" value="1"/>
</dbReference>
<keyword evidence="3" id="KW-0378">Hydrolase</keyword>
<evidence type="ECO:0000259" key="1">
    <source>
        <dbReference type="Pfam" id="PF00557"/>
    </source>
</evidence>
<dbReference type="Proteomes" id="UP000636811">
    <property type="component" value="Unassembled WGS sequence"/>
</dbReference>
<dbReference type="Pfam" id="PF01321">
    <property type="entry name" value="Creatinase_N"/>
    <property type="match status" value="1"/>
</dbReference>
<keyword evidence="3" id="KW-0645">Protease</keyword>
<dbReference type="PANTHER" id="PTHR46112">
    <property type="entry name" value="AMINOPEPTIDASE"/>
    <property type="match status" value="1"/>
</dbReference>
<reference evidence="3 4" key="1">
    <citation type="submission" date="2020-11" db="EMBL/GenBank/DDBJ databases">
        <title>Taxonomic investigation of Rahnella strains.</title>
        <authorList>
            <person name="Lee S.D."/>
        </authorList>
    </citation>
    <scope>NUCLEOTIDE SEQUENCE [LARGE SCALE GENOMIC DNA]</scope>
    <source>
        <strain evidence="3 4">SAP-17</strain>
    </source>
</reference>
<feature type="domain" description="Creatinase N-terminal" evidence="2">
    <location>
        <begin position="6"/>
        <end position="113"/>
    </location>
</feature>
<dbReference type="PANTHER" id="PTHR46112:SF3">
    <property type="entry name" value="AMINOPEPTIDASE YPDF"/>
    <property type="match status" value="1"/>
</dbReference>
<dbReference type="GO" id="GO:0004177">
    <property type="term" value="F:aminopeptidase activity"/>
    <property type="evidence" value="ECO:0007669"/>
    <property type="project" value="UniProtKB-KW"/>
</dbReference>
<dbReference type="RefSeq" id="WP_195816161.1">
    <property type="nucleotide sequence ID" value="NZ_JADOBI010000015.1"/>
</dbReference>
<evidence type="ECO:0000313" key="3">
    <source>
        <dbReference type="EMBL" id="MBF7982377.1"/>
    </source>
</evidence>
<proteinExistence type="predicted"/>
<accession>A0ABS0EBL1</accession>
<dbReference type="SUPFAM" id="SSF55920">
    <property type="entry name" value="Creatinase/aminopeptidase"/>
    <property type="match status" value="1"/>
</dbReference>